<protein>
    <submittedName>
        <fullName evidence="1">F-box protein SKIP19</fullName>
    </submittedName>
</protein>
<evidence type="ECO:0000313" key="1">
    <source>
        <dbReference type="EMBL" id="PNX64865.1"/>
    </source>
</evidence>
<dbReference type="AlphaFoldDB" id="A0A2K3KEZ0"/>
<reference evidence="1 2" key="1">
    <citation type="journal article" date="2014" name="Am. J. Bot.">
        <title>Genome assembly and annotation for red clover (Trifolium pratense; Fabaceae).</title>
        <authorList>
            <person name="Istvanek J."/>
            <person name="Jaros M."/>
            <person name="Krenek A."/>
            <person name="Repkova J."/>
        </authorList>
    </citation>
    <scope>NUCLEOTIDE SEQUENCE [LARGE SCALE GENOMIC DNA]</scope>
    <source>
        <strain evidence="2">cv. Tatra</strain>
        <tissue evidence="1">Young leaves</tissue>
    </source>
</reference>
<name>A0A2K3KEZ0_TRIPR</name>
<comment type="caution">
    <text evidence="1">The sequence shown here is derived from an EMBL/GenBank/DDBJ whole genome shotgun (WGS) entry which is preliminary data.</text>
</comment>
<dbReference type="SUPFAM" id="SSF52047">
    <property type="entry name" value="RNI-like"/>
    <property type="match status" value="1"/>
</dbReference>
<proteinExistence type="predicted"/>
<organism evidence="1 2">
    <name type="scientific">Trifolium pratense</name>
    <name type="common">Red clover</name>
    <dbReference type="NCBI Taxonomy" id="57577"/>
    <lineage>
        <taxon>Eukaryota</taxon>
        <taxon>Viridiplantae</taxon>
        <taxon>Streptophyta</taxon>
        <taxon>Embryophyta</taxon>
        <taxon>Tracheophyta</taxon>
        <taxon>Spermatophyta</taxon>
        <taxon>Magnoliopsida</taxon>
        <taxon>eudicotyledons</taxon>
        <taxon>Gunneridae</taxon>
        <taxon>Pentapetalae</taxon>
        <taxon>rosids</taxon>
        <taxon>fabids</taxon>
        <taxon>Fabales</taxon>
        <taxon>Fabaceae</taxon>
        <taxon>Papilionoideae</taxon>
        <taxon>50 kb inversion clade</taxon>
        <taxon>NPAAA clade</taxon>
        <taxon>Hologalegina</taxon>
        <taxon>IRL clade</taxon>
        <taxon>Trifolieae</taxon>
        <taxon>Trifolium</taxon>
    </lineage>
</organism>
<dbReference type="STRING" id="57577.A0A2K3KEZ0"/>
<dbReference type="PANTHER" id="PTHR38926">
    <property type="entry name" value="F-BOX DOMAIN CONTAINING PROTEIN, EXPRESSED"/>
    <property type="match status" value="1"/>
</dbReference>
<sequence>MVEHMQGSLMWRTIHMTGFDYFELAKICHYAIERSCSLLIDIEIEYFGTDDILECIAQNTSNLWCMRLVDCSKISNKGFINAVKKLPWLEEVCISLCSLSKNSVEALGRSCPLLKVLKYEKPVYGYNRGEEDHLAVAISETMSKLCYLDIKGNSLTNIGLLAILDGCPLLEYLDIDECFNLKDLSNTLRKRCIMQIKDLRLPNPNINYEYINFEIIKKRAQRVAMRVLC</sequence>
<dbReference type="InterPro" id="IPR032675">
    <property type="entry name" value="LRR_dom_sf"/>
</dbReference>
<reference evidence="1 2" key="2">
    <citation type="journal article" date="2017" name="Front. Plant Sci.">
        <title>Gene Classification and Mining of Molecular Markers Useful in Red Clover (Trifolium pratense) Breeding.</title>
        <authorList>
            <person name="Istvanek J."/>
            <person name="Dluhosova J."/>
            <person name="Dluhos P."/>
            <person name="Patkova L."/>
            <person name="Nedelnik J."/>
            <person name="Repkova J."/>
        </authorList>
    </citation>
    <scope>NUCLEOTIDE SEQUENCE [LARGE SCALE GENOMIC DNA]</scope>
    <source>
        <strain evidence="2">cv. Tatra</strain>
        <tissue evidence="1">Young leaves</tissue>
    </source>
</reference>
<evidence type="ECO:0000313" key="2">
    <source>
        <dbReference type="Proteomes" id="UP000236291"/>
    </source>
</evidence>
<accession>A0A2K3KEZ0</accession>
<gene>
    <name evidence="1" type="ORF">L195_g054241</name>
</gene>
<dbReference type="Gene3D" id="3.80.10.10">
    <property type="entry name" value="Ribonuclease Inhibitor"/>
    <property type="match status" value="1"/>
</dbReference>
<dbReference type="EMBL" id="ASHM01094123">
    <property type="protein sequence ID" value="PNX64865.1"/>
    <property type="molecule type" value="Genomic_DNA"/>
</dbReference>
<dbReference type="PANTHER" id="PTHR38926:SF2">
    <property type="entry name" value="F-BOX_LRR-REPEAT PROTEIN 21-RELATED"/>
    <property type="match status" value="1"/>
</dbReference>
<dbReference type="Proteomes" id="UP000236291">
    <property type="component" value="Unassembled WGS sequence"/>
</dbReference>